<evidence type="ECO:0000256" key="1">
    <source>
        <dbReference type="SAM" id="MobiDB-lite"/>
    </source>
</evidence>
<reference evidence="3" key="1">
    <citation type="submission" date="2022-10" db="EMBL/GenBank/DDBJ databases">
        <title>Genome assembly of Pristionchus species.</title>
        <authorList>
            <person name="Yoshida K."/>
            <person name="Sommer R.J."/>
        </authorList>
    </citation>
    <scope>NUCLEOTIDE SEQUENCE [LARGE SCALE GENOMIC DNA]</scope>
    <source>
        <strain evidence="3">RS5460</strain>
    </source>
</reference>
<accession>A0AAN4ZC51</accession>
<organism evidence="2 3">
    <name type="scientific">Pristionchus mayeri</name>
    <dbReference type="NCBI Taxonomy" id="1317129"/>
    <lineage>
        <taxon>Eukaryota</taxon>
        <taxon>Metazoa</taxon>
        <taxon>Ecdysozoa</taxon>
        <taxon>Nematoda</taxon>
        <taxon>Chromadorea</taxon>
        <taxon>Rhabditida</taxon>
        <taxon>Rhabditina</taxon>
        <taxon>Diplogasteromorpha</taxon>
        <taxon>Diplogasteroidea</taxon>
        <taxon>Neodiplogasteridae</taxon>
        <taxon>Pristionchus</taxon>
    </lineage>
</organism>
<dbReference type="Proteomes" id="UP001328107">
    <property type="component" value="Unassembled WGS sequence"/>
</dbReference>
<name>A0AAN4ZC51_9BILA</name>
<dbReference type="EMBL" id="BTRK01000002">
    <property type="protein sequence ID" value="GMR38041.1"/>
    <property type="molecule type" value="Genomic_DNA"/>
</dbReference>
<evidence type="ECO:0000313" key="2">
    <source>
        <dbReference type="EMBL" id="GMR38041.1"/>
    </source>
</evidence>
<proteinExistence type="predicted"/>
<keyword evidence="3" id="KW-1185">Reference proteome</keyword>
<feature type="compositionally biased region" description="Basic residues" evidence="1">
    <location>
        <begin position="372"/>
        <end position="384"/>
    </location>
</feature>
<feature type="compositionally biased region" description="Basic and acidic residues" evidence="1">
    <location>
        <begin position="394"/>
        <end position="406"/>
    </location>
</feature>
<evidence type="ECO:0008006" key="4">
    <source>
        <dbReference type="Google" id="ProtNLM"/>
    </source>
</evidence>
<feature type="region of interest" description="Disordered" evidence="1">
    <location>
        <begin position="371"/>
        <end position="406"/>
    </location>
</feature>
<protein>
    <recommendedName>
        <fullName evidence="4">Galectin</fullName>
    </recommendedName>
</protein>
<dbReference type="AlphaFoldDB" id="A0AAN4ZC51"/>
<evidence type="ECO:0000313" key="3">
    <source>
        <dbReference type="Proteomes" id="UP001328107"/>
    </source>
</evidence>
<sequence>FSEKTGDCEYDYKSSGYCARLTHVDGGETWKTGWVKDGTMPKGYKNKTRFIEVREGCVAYAYNGEKQLMKMNGKEKCHHKRGRYNFPNFNDMTCSKPERGLRHIECYCEDDDERPRHDGLTPIEWNIEGDSIVFSAWLLETTPMAEFSLLTATGDAPLVIMFGNGMLLVDNKLGGCLKDQIMQVEISSIKKKDRFECRIIYAETGYEIRINGVFVLLYPYHQAATAIIKAKVENGLKIRQHRTDKILTTPTIDFPTEPLLIGDNVHFNGIASSPNFKISLLGSVQDPLFTLEVDITLRKIKQILVTKDGEKVKESSICSLFIGVEFDIVIVNKAHSIEVYINGEIIDVIGFNVAFPEKSYCHAKHEGQVKMCGKKRGPKKVKGKPKWDGNTGDQSREESNEDSHEH</sequence>
<comment type="caution">
    <text evidence="2">The sequence shown here is derived from an EMBL/GenBank/DDBJ whole genome shotgun (WGS) entry which is preliminary data.</text>
</comment>
<gene>
    <name evidence="2" type="ORF">PMAYCL1PPCAC_08236</name>
</gene>
<feature type="non-terminal residue" evidence="2">
    <location>
        <position position="1"/>
    </location>
</feature>